<keyword evidence="6 7" id="KW-0472">Membrane</keyword>
<dbReference type="STRING" id="760192.Halhy_0902"/>
<dbReference type="InterPro" id="IPR036259">
    <property type="entry name" value="MFS_trans_sf"/>
</dbReference>
<dbReference type="eggNOG" id="COG2270">
    <property type="taxonomic scope" value="Bacteria"/>
</dbReference>
<dbReference type="GO" id="GO:0022857">
    <property type="term" value="F:transmembrane transporter activity"/>
    <property type="evidence" value="ECO:0007669"/>
    <property type="project" value="InterPro"/>
</dbReference>
<dbReference type="GO" id="GO:0005886">
    <property type="term" value="C:plasma membrane"/>
    <property type="evidence" value="ECO:0007669"/>
    <property type="project" value="UniProtKB-SubCell"/>
</dbReference>
<reference key="2">
    <citation type="submission" date="2011-04" db="EMBL/GenBank/DDBJ databases">
        <title>Complete sequence of chromosome of Haliscomenobacter hydrossis DSM 1100.</title>
        <authorList>
            <consortium name="US DOE Joint Genome Institute (JGI-PGF)"/>
            <person name="Lucas S."/>
            <person name="Han J."/>
            <person name="Lapidus A."/>
            <person name="Bruce D."/>
            <person name="Goodwin L."/>
            <person name="Pitluck S."/>
            <person name="Peters L."/>
            <person name="Kyrpides N."/>
            <person name="Mavromatis K."/>
            <person name="Ivanova N."/>
            <person name="Ovchinnikova G."/>
            <person name="Pagani I."/>
            <person name="Daligault H."/>
            <person name="Detter J.C."/>
            <person name="Han C."/>
            <person name="Land M."/>
            <person name="Hauser L."/>
            <person name="Markowitz V."/>
            <person name="Cheng J.-F."/>
            <person name="Hugenholtz P."/>
            <person name="Woyke T."/>
            <person name="Wu D."/>
            <person name="Verbarg S."/>
            <person name="Frueling A."/>
            <person name="Brambilla E."/>
            <person name="Klenk H.-P."/>
            <person name="Eisen J.A."/>
        </authorList>
    </citation>
    <scope>NUCLEOTIDE SEQUENCE</scope>
    <source>
        <strain>DSM 1100</strain>
    </source>
</reference>
<name>F4L6C1_HALH1</name>
<sequence>MVAHQNIVVARQNIVLAFVAYVFTFDTTIQTLMAQTKQDSAYDVLKIPDFRNYLLARALITFGINILGTTVGWQVYEITQDPFSLGLIGLAEFLPFLVVTLIGGYVADIFDRRTIMFTCVVLYAICAAGLYLLTHRYPQVFEWYGALPIFIIIGLTGLIRGFLSPAQTAFAAQLIPPQLYTNAATWNTMTWHLSSIGGPAVGGLLCAFSKNAWPSYAFTAVLASMGLWFILRIASKHVAKAEGEPTLPREGFLASVRTGLRFVFNNQVVLSSLALDMFAVLFGGAVALLPAFAKDVLDVGPEGFGALRAAPAVGAFIMAWVLAYRPPRENAGRWLLVAVAGYGICTILFAVSRSFWFSLLMLAGTGFFDNISMVIRSTIVQLFTPNEMRGRVSAVNSLFVGSSNELGAFESGLAAKLLGIVPSVIFGGSMTMLVVGVTWWKAPKLRDLDLS</sequence>
<keyword evidence="3" id="KW-1003">Cell membrane</keyword>
<dbReference type="Pfam" id="PF05977">
    <property type="entry name" value="MFS_3"/>
    <property type="match status" value="1"/>
</dbReference>
<feature type="transmembrane region" description="Helical" evidence="7">
    <location>
        <begin position="145"/>
        <end position="163"/>
    </location>
</feature>
<evidence type="ECO:0000256" key="4">
    <source>
        <dbReference type="ARBA" id="ARBA00022692"/>
    </source>
</evidence>
<dbReference type="InterPro" id="IPR010290">
    <property type="entry name" value="TM_effector"/>
</dbReference>
<dbReference type="InterPro" id="IPR020846">
    <property type="entry name" value="MFS_dom"/>
</dbReference>
<organism evidence="9 10">
    <name type="scientific">Haliscomenobacter hydrossis (strain ATCC 27775 / DSM 1100 / LMG 10767 / O)</name>
    <dbReference type="NCBI Taxonomy" id="760192"/>
    <lineage>
        <taxon>Bacteria</taxon>
        <taxon>Pseudomonadati</taxon>
        <taxon>Bacteroidota</taxon>
        <taxon>Saprospiria</taxon>
        <taxon>Saprospirales</taxon>
        <taxon>Haliscomenobacteraceae</taxon>
        <taxon>Haliscomenobacter</taxon>
    </lineage>
</organism>
<dbReference type="Gene3D" id="1.20.1250.20">
    <property type="entry name" value="MFS general substrate transporter like domains"/>
    <property type="match status" value="1"/>
</dbReference>
<dbReference type="PANTHER" id="PTHR23513">
    <property type="entry name" value="INTEGRAL MEMBRANE EFFLUX PROTEIN-RELATED"/>
    <property type="match status" value="1"/>
</dbReference>
<feature type="transmembrane region" description="Helical" evidence="7">
    <location>
        <begin position="114"/>
        <end position="133"/>
    </location>
</feature>
<feature type="transmembrane region" description="Helical" evidence="7">
    <location>
        <begin position="54"/>
        <end position="76"/>
    </location>
</feature>
<evidence type="ECO:0000259" key="8">
    <source>
        <dbReference type="PROSITE" id="PS50850"/>
    </source>
</evidence>
<dbReference type="AlphaFoldDB" id="F4L6C1"/>
<keyword evidence="5 7" id="KW-1133">Transmembrane helix</keyword>
<evidence type="ECO:0000256" key="1">
    <source>
        <dbReference type="ARBA" id="ARBA00004651"/>
    </source>
</evidence>
<comment type="subcellular location">
    <subcellularLocation>
        <location evidence="1">Cell membrane</location>
        <topology evidence="1">Multi-pass membrane protein</topology>
    </subcellularLocation>
</comment>
<dbReference type="SUPFAM" id="SSF103473">
    <property type="entry name" value="MFS general substrate transporter"/>
    <property type="match status" value="1"/>
</dbReference>
<feature type="transmembrane region" description="Helical" evidence="7">
    <location>
        <begin position="331"/>
        <end position="349"/>
    </location>
</feature>
<evidence type="ECO:0000256" key="2">
    <source>
        <dbReference type="ARBA" id="ARBA00022448"/>
    </source>
</evidence>
<feature type="transmembrane region" description="Helical" evidence="7">
    <location>
        <begin position="268"/>
        <end position="293"/>
    </location>
</feature>
<keyword evidence="4 7" id="KW-0812">Transmembrane</keyword>
<evidence type="ECO:0000313" key="9">
    <source>
        <dbReference type="EMBL" id="AEE48803.1"/>
    </source>
</evidence>
<dbReference type="EMBL" id="CP002691">
    <property type="protein sequence ID" value="AEE48803.1"/>
    <property type="molecule type" value="Genomic_DNA"/>
</dbReference>
<keyword evidence="10" id="KW-1185">Reference proteome</keyword>
<dbReference type="KEGG" id="hhy:Halhy_0902"/>
<evidence type="ECO:0000256" key="3">
    <source>
        <dbReference type="ARBA" id="ARBA00022475"/>
    </source>
</evidence>
<feature type="transmembrane region" description="Helical" evidence="7">
    <location>
        <begin position="14"/>
        <end position="33"/>
    </location>
</feature>
<gene>
    <name evidence="9" type="ordered locus">Halhy_0902</name>
</gene>
<feature type="transmembrane region" description="Helical" evidence="7">
    <location>
        <begin position="305"/>
        <end position="324"/>
    </location>
</feature>
<protein>
    <submittedName>
        <fullName evidence="9">Major facilitator superfamily MFS_1</fullName>
    </submittedName>
</protein>
<dbReference type="HOGENOM" id="CLU_034180_11_0_10"/>
<feature type="transmembrane region" description="Helical" evidence="7">
    <location>
        <begin position="417"/>
        <end position="440"/>
    </location>
</feature>
<reference evidence="9 10" key="1">
    <citation type="journal article" date="2011" name="Stand. Genomic Sci.">
        <title>Complete genome sequence of Haliscomenobacter hydrossis type strain (O).</title>
        <authorList>
            <consortium name="US DOE Joint Genome Institute (JGI-PGF)"/>
            <person name="Daligault H."/>
            <person name="Lapidus A."/>
            <person name="Zeytun A."/>
            <person name="Nolan M."/>
            <person name="Lucas S."/>
            <person name="Del Rio T.G."/>
            <person name="Tice H."/>
            <person name="Cheng J.F."/>
            <person name="Tapia R."/>
            <person name="Han C."/>
            <person name="Goodwin L."/>
            <person name="Pitluck S."/>
            <person name="Liolios K."/>
            <person name="Pagani I."/>
            <person name="Ivanova N."/>
            <person name="Huntemann M."/>
            <person name="Mavromatis K."/>
            <person name="Mikhailova N."/>
            <person name="Pati A."/>
            <person name="Chen A."/>
            <person name="Palaniappan K."/>
            <person name="Land M."/>
            <person name="Hauser L."/>
            <person name="Brambilla E.M."/>
            <person name="Rohde M."/>
            <person name="Verbarg S."/>
            <person name="Goker M."/>
            <person name="Bristow J."/>
            <person name="Eisen J.A."/>
            <person name="Markowitz V."/>
            <person name="Hugenholtz P."/>
            <person name="Kyrpides N.C."/>
            <person name="Klenk H.P."/>
            <person name="Woyke T."/>
        </authorList>
    </citation>
    <scope>NUCLEOTIDE SEQUENCE [LARGE SCALE GENOMIC DNA]</scope>
    <source>
        <strain evidence="10">ATCC 27775 / DSM 1100 / LMG 10767 / O</strain>
    </source>
</reference>
<evidence type="ECO:0000256" key="7">
    <source>
        <dbReference type="SAM" id="Phobius"/>
    </source>
</evidence>
<dbReference type="PANTHER" id="PTHR23513:SF9">
    <property type="entry name" value="ENTEROBACTIN EXPORTER ENTS"/>
    <property type="match status" value="1"/>
</dbReference>
<feature type="transmembrane region" description="Helical" evidence="7">
    <location>
        <begin position="213"/>
        <end position="231"/>
    </location>
</feature>
<dbReference type="Proteomes" id="UP000008461">
    <property type="component" value="Chromosome"/>
</dbReference>
<keyword evidence="2" id="KW-0813">Transport</keyword>
<proteinExistence type="predicted"/>
<feature type="domain" description="Major facilitator superfamily (MFS) profile" evidence="8">
    <location>
        <begin position="12"/>
        <end position="446"/>
    </location>
</feature>
<evidence type="ECO:0000313" key="10">
    <source>
        <dbReference type="Proteomes" id="UP000008461"/>
    </source>
</evidence>
<accession>F4L6C1</accession>
<dbReference type="PROSITE" id="PS50850">
    <property type="entry name" value="MFS"/>
    <property type="match status" value="1"/>
</dbReference>
<evidence type="ECO:0000256" key="6">
    <source>
        <dbReference type="ARBA" id="ARBA00023136"/>
    </source>
</evidence>
<feature type="transmembrane region" description="Helical" evidence="7">
    <location>
        <begin position="82"/>
        <end position="107"/>
    </location>
</feature>
<dbReference type="CDD" id="cd06173">
    <property type="entry name" value="MFS_MefA_like"/>
    <property type="match status" value="1"/>
</dbReference>
<evidence type="ECO:0000256" key="5">
    <source>
        <dbReference type="ARBA" id="ARBA00022989"/>
    </source>
</evidence>